<keyword evidence="2" id="KW-1185">Reference proteome</keyword>
<name>A0A1X0IBW4_9MYCO</name>
<reference evidence="1 2" key="1">
    <citation type="submission" date="2017-02" db="EMBL/GenBank/DDBJ databases">
        <title>The new phylogeny of genus Mycobacterium.</title>
        <authorList>
            <person name="Tortoli E."/>
            <person name="Trovato A."/>
            <person name="Cirillo D.M."/>
        </authorList>
    </citation>
    <scope>NUCLEOTIDE SEQUENCE [LARGE SCALE GENOMIC DNA]</scope>
    <source>
        <strain evidence="1 2">DSM 45000</strain>
    </source>
</reference>
<evidence type="ECO:0000313" key="1">
    <source>
        <dbReference type="EMBL" id="ORB42265.1"/>
    </source>
</evidence>
<proteinExistence type="predicted"/>
<accession>A0A1X0IBW4</accession>
<evidence type="ECO:0000313" key="2">
    <source>
        <dbReference type="Proteomes" id="UP000192513"/>
    </source>
</evidence>
<dbReference type="EMBL" id="MVIE01000010">
    <property type="protein sequence ID" value="ORB42265.1"/>
    <property type="molecule type" value="Genomic_DNA"/>
</dbReference>
<gene>
    <name evidence="1" type="ORF">BST39_10590</name>
</gene>
<dbReference type="Proteomes" id="UP000192513">
    <property type="component" value="Unassembled WGS sequence"/>
</dbReference>
<protein>
    <submittedName>
        <fullName evidence="1">Uncharacterized protein</fullName>
    </submittedName>
</protein>
<comment type="caution">
    <text evidence="1">The sequence shown here is derived from an EMBL/GenBank/DDBJ whole genome shotgun (WGS) entry which is preliminary data.</text>
</comment>
<organism evidence="1 2">
    <name type="scientific">Mycobacterium paraseoulense</name>
    <dbReference type="NCBI Taxonomy" id="590652"/>
    <lineage>
        <taxon>Bacteria</taxon>
        <taxon>Bacillati</taxon>
        <taxon>Actinomycetota</taxon>
        <taxon>Actinomycetes</taxon>
        <taxon>Mycobacteriales</taxon>
        <taxon>Mycobacteriaceae</taxon>
        <taxon>Mycobacterium</taxon>
    </lineage>
</organism>
<sequence>MVGGAGATVDVGVAIDVVVVLGDSLPKAAARVSTAAPLDSAIAVIARDFITVSALDLCVPPI</sequence>
<dbReference type="AlphaFoldDB" id="A0A1X0IBW4"/>